<sequence length="247" mass="28391">MKINNGKNYKATSINACIDALNRHLNQYSAEVCGSDSLSLDEVKLIFNLPILNIENPTGLLKTVFFYNVLFLGLRGGEHYILKFNDFKVKVNGSGIEVCIPKSKTNQHDMEGDTGDILKIQIISVYEKYFANRPVNASLYFYLQELNLHIKMISNIDEKKMQNFLHKLAKECDIDVIEHKITNHNNNNKLENNSHNFSNSSFNNQQEPNFQGNKESYKFSSANNLLKRQNLNSERLQPLYNSTNVDY</sequence>
<dbReference type="EMBL" id="LLXL01003020">
    <property type="protein sequence ID" value="PKK59497.1"/>
    <property type="molecule type" value="Genomic_DNA"/>
</dbReference>
<protein>
    <submittedName>
        <fullName evidence="2">Uncharacterized protein</fullName>
    </submittedName>
</protein>
<accession>A0A2N1MCW9</accession>
<reference evidence="2 3" key="1">
    <citation type="submission" date="2016-04" db="EMBL/GenBank/DDBJ databases">
        <title>Genome analyses suggest a sexual origin of heterokaryosis in a supposedly ancient asexual fungus.</title>
        <authorList>
            <person name="Ropars J."/>
            <person name="Sedzielewska K."/>
            <person name="Noel J."/>
            <person name="Charron P."/>
            <person name="Farinelli L."/>
            <person name="Marton T."/>
            <person name="Kruger M."/>
            <person name="Pelin A."/>
            <person name="Brachmann A."/>
            <person name="Corradi N."/>
        </authorList>
    </citation>
    <scope>NUCLEOTIDE SEQUENCE [LARGE SCALE GENOMIC DNA]</scope>
    <source>
        <strain evidence="2 3">C2</strain>
    </source>
</reference>
<dbReference type="VEuPathDB" id="FungiDB:RhiirA1_476412"/>
<gene>
    <name evidence="2" type="ORF">RhiirC2_794753</name>
</gene>
<evidence type="ECO:0000313" key="3">
    <source>
        <dbReference type="Proteomes" id="UP000233469"/>
    </source>
</evidence>
<comment type="caution">
    <text evidence="2">The sequence shown here is derived from an EMBL/GenBank/DDBJ whole genome shotgun (WGS) entry which is preliminary data.</text>
</comment>
<evidence type="ECO:0000256" key="1">
    <source>
        <dbReference type="SAM" id="MobiDB-lite"/>
    </source>
</evidence>
<dbReference type="VEuPathDB" id="FungiDB:FUN_003775"/>
<organism evidence="2 3">
    <name type="scientific">Rhizophagus irregularis</name>
    <dbReference type="NCBI Taxonomy" id="588596"/>
    <lineage>
        <taxon>Eukaryota</taxon>
        <taxon>Fungi</taxon>
        <taxon>Fungi incertae sedis</taxon>
        <taxon>Mucoromycota</taxon>
        <taxon>Glomeromycotina</taxon>
        <taxon>Glomeromycetes</taxon>
        <taxon>Glomerales</taxon>
        <taxon>Glomeraceae</taxon>
        <taxon>Rhizophagus</taxon>
    </lineage>
</organism>
<dbReference type="Proteomes" id="UP000233469">
    <property type="component" value="Unassembled WGS sequence"/>
</dbReference>
<dbReference type="VEuPathDB" id="FungiDB:RhiirFUN_009249"/>
<name>A0A2N1MCW9_9GLOM</name>
<feature type="region of interest" description="Disordered" evidence="1">
    <location>
        <begin position="185"/>
        <end position="214"/>
    </location>
</feature>
<reference evidence="2 3" key="2">
    <citation type="submission" date="2017-10" db="EMBL/GenBank/DDBJ databases">
        <title>Extensive intraspecific genome diversity in a model arbuscular mycorrhizal fungus.</title>
        <authorList>
            <person name="Chen E.C.H."/>
            <person name="Morin E."/>
            <person name="Baudet D."/>
            <person name="Noel J."/>
            <person name="Ndikumana S."/>
            <person name="Charron P."/>
            <person name="St-Onge C."/>
            <person name="Giorgi J."/>
            <person name="Grigoriev I.V."/>
            <person name="Roux C."/>
            <person name="Martin F.M."/>
            <person name="Corradi N."/>
        </authorList>
    </citation>
    <scope>NUCLEOTIDE SEQUENCE [LARGE SCALE GENOMIC DNA]</scope>
    <source>
        <strain evidence="2 3">C2</strain>
    </source>
</reference>
<proteinExistence type="predicted"/>
<evidence type="ECO:0000313" key="2">
    <source>
        <dbReference type="EMBL" id="PKK59497.1"/>
    </source>
</evidence>
<dbReference type="AlphaFoldDB" id="A0A2N1MCW9"/>
<feature type="compositionally biased region" description="Low complexity" evidence="1">
    <location>
        <begin position="185"/>
        <end position="211"/>
    </location>
</feature>